<evidence type="ECO:0000256" key="5">
    <source>
        <dbReference type="ARBA" id="ARBA00023136"/>
    </source>
</evidence>
<comment type="subcellular location">
    <subcellularLocation>
        <location evidence="1">Cell membrane</location>
        <topology evidence="1">Multi-pass membrane protein</topology>
    </subcellularLocation>
</comment>
<feature type="transmembrane region" description="Helical" evidence="6">
    <location>
        <begin position="163"/>
        <end position="183"/>
    </location>
</feature>
<protein>
    <submittedName>
        <fullName evidence="7">Amino acid/amide ABC transporter membrane protein 2 (HAAT family)</fullName>
    </submittedName>
</protein>
<proteinExistence type="predicted"/>
<evidence type="ECO:0000256" key="2">
    <source>
        <dbReference type="ARBA" id="ARBA00022475"/>
    </source>
</evidence>
<evidence type="ECO:0000256" key="4">
    <source>
        <dbReference type="ARBA" id="ARBA00022989"/>
    </source>
</evidence>
<dbReference type="PANTHER" id="PTHR30482:SF17">
    <property type="entry name" value="ABC TRANSPORTER ATP-BINDING PROTEIN"/>
    <property type="match status" value="1"/>
</dbReference>
<feature type="transmembrane region" description="Helical" evidence="6">
    <location>
        <begin position="7"/>
        <end position="25"/>
    </location>
</feature>
<evidence type="ECO:0000256" key="3">
    <source>
        <dbReference type="ARBA" id="ARBA00022692"/>
    </source>
</evidence>
<accession>A0A4R2C7I7</accession>
<feature type="transmembrane region" description="Helical" evidence="6">
    <location>
        <begin position="63"/>
        <end position="85"/>
    </location>
</feature>
<dbReference type="GO" id="GO:0015658">
    <property type="term" value="F:branched-chain amino acid transmembrane transporter activity"/>
    <property type="evidence" value="ECO:0007669"/>
    <property type="project" value="InterPro"/>
</dbReference>
<dbReference type="AlphaFoldDB" id="A0A4R2C7I7"/>
<dbReference type="CDD" id="cd06581">
    <property type="entry name" value="TM_PBP1_LivM_like"/>
    <property type="match status" value="1"/>
</dbReference>
<dbReference type="InterPro" id="IPR001851">
    <property type="entry name" value="ABC_transp_permease"/>
</dbReference>
<dbReference type="Proteomes" id="UP000295351">
    <property type="component" value="Unassembled WGS sequence"/>
</dbReference>
<keyword evidence="5 6" id="KW-0472">Membrane</keyword>
<feature type="transmembrane region" description="Helical" evidence="6">
    <location>
        <begin position="31"/>
        <end position="51"/>
    </location>
</feature>
<dbReference type="RefSeq" id="WP_133036762.1">
    <property type="nucleotide sequence ID" value="NZ_BAABEI010000007.1"/>
</dbReference>
<keyword evidence="3 6" id="KW-0812">Transmembrane</keyword>
<feature type="transmembrane region" description="Helical" evidence="6">
    <location>
        <begin position="250"/>
        <end position="273"/>
    </location>
</feature>
<comment type="caution">
    <text evidence="7">The sequence shown here is derived from an EMBL/GenBank/DDBJ whole genome shotgun (WGS) entry which is preliminary data.</text>
</comment>
<organism evidence="7 8">
    <name type="scientific">Shinella granuli</name>
    <dbReference type="NCBI Taxonomy" id="323621"/>
    <lineage>
        <taxon>Bacteria</taxon>
        <taxon>Pseudomonadati</taxon>
        <taxon>Pseudomonadota</taxon>
        <taxon>Alphaproteobacteria</taxon>
        <taxon>Hyphomicrobiales</taxon>
        <taxon>Rhizobiaceae</taxon>
        <taxon>Shinella</taxon>
    </lineage>
</organism>
<feature type="transmembrane region" description="Helical" evidence="6">
    <location>
        <begin position="204"/>
        <end position="230"/>
    </location>
</feature>
<dbReference type="InterPro" id="IPR043428">
    <property type="entry name" value="LivM-like"/>
</dbReference>
<keyword evidence="8" id="KW-1185">Reference proteome</keyword>
<dbReference type="PANTHER" id="PTHR30482">
    <property type="entry name" value="HIGH-AFFINITY BRANCHED-CHAIN AMINO ACID TRANSPORT SYSTEM PERMEASE"/>
    <property type="match status" value="1"/>
</dbReference>
<evidence type="ECO:0000313" key="7">
    <source>
        <dbReference type="EMBL" id="TCN34684.1"/>
    </source>
</evidence>
<evidence type="ECO:0000256" key="6">
    <source>
        <dbReference type="SAM" id="Phobius"/>
    </source>
</evidence>
<keyword evidence="2" id="KW-1003">Cell membrane</keyword>
<feature type="transmembrane region" description="Helical" evidence="6">
    <location>
        <begin position="117"/>
        <end position="137"/>
    </location>
</feature>
<evidence type="ECO:0000313" key="8">
    <source>
        <dbReference type="Proteomes" id="UP000295351"/>
    </source>
</evidence>
<feature type="transmembrane region" description="Helical" evidence="6">
    <location>
        <begin position="285"/>
        <end position="303"/>
    </location>
</feature>
<dbReference type="Pfam" id="PF02653">
    <property type="entry name" value="BPD_transp_2"/>
    <property type="match status" value="1"/>
</dbReference>
<sequence length="326" mass="34249">MTQRDKTWLFITLAIMMALTLYPAFGSFSGISGLRDILLFALFAVSLDLFWGRTGILSFGHATFFGAGAYGMAVMTIHLAPGAAWSSLAGLAFGVGLAGVIALAVGYFVIFGGVRGAYFTIVTLALTLIAQQIAIGWSSVTGGDAGLIGVPPLTLGIPITGKLFYYVVVGLLFAVVLALWAGLRGQRGLVLRAIEDDERKAQTLGYNTPLHLLAVFVLSGLIAGLAGALYVTGTGFVAPDMIALLLSTEVIMWVAVGGRGSLIGAVVGTMIVWRLQQEVSTLSASAWPLFIGAFFLAMVFFFPDGLPAAAQKLWARGKGMKEGRTA</sequence>
<keyword evidence="4 6" id="KW-1133">Transmembrane helix</keyword>
<feature type="transmembrane region" description="Helical" evidence="6">
    <location>
        <begin position="91"/>
        <end position="110"/>
    </location>
</feature>
<reference evidence="7 8" key="1">
    <citation type="submission" date="2019-03" db="EMBL/GenBank/DDBJ databases">
        <title>Genomic Encyclopedia of Type Strains, Phase IV (KMG-IV): sequencing the most valuable type-strain genomes for metagenomic binning, comparative biology and taxonomic classification.</title>
        <authorList>
            <person name="Goeker M."/>
        </authorList>
    </citation>
    <scope>NUCLEOTIDE SEQUENCE [LARGE SCALE GENOMIC DNA]</scope>
    <source>
        <strain evidence="7 8">DSM 18401</strain>
    </source>
</reference>
<evidence type="ECO:0000256" key="1">
    <source>
        <dbReference type="ARBA" id="ARBA00004651"/>
    </source>
</evidence>
<name>A0A4R2C7I7_SHIGR</name>
<dbReference type="GO" id="GO:0005886">
    <property type="term" value="C:plasma membrane"/>
    <property type="evidence" value="ECO:0007669"/>
    <property type="project" value="UniProtKB-SubCell"/>
</dbReference>
<gene>
    <name evidence="7" type="ORF">EV665_1335</name>
</gene>
<dbReference type="EMBL" id="SLVX01000033">
    <property type="protein sequence ID" value="TCN34684.1"/>
    <property type="molecule type" value="Genomic_DNA"/>
</dbReference>